<feature type="region of interest" description="Disordered" evidence="1">
    <location>
        <begin position="67"/>
        <end position="87"/>
    </location>
</feature>
<dbReference type="EMBL" id="QICN01000001">
    <property type="protein sequence ID" value="PXV71637.1"/>
    <property type="molecule type" value="Genomic_DNA"/>
</dbReference>
<accession>A0A318EFT1</accession>
<proteinExistence type="predicted"/>
<organism evidence="2 3">
    <name type="scientific">Sinimarinibacterium flocculans</name>
    <dbReference type="NCBI Taxonomy" id="985250"/>
    <lineage>
        <taxon>Bacteria</taxon>
        <taxon>Pseudomonadati</taxon>
        <taxon>Pseudomonadota</taxon>
        <taxon>Gammaproteobacteria</taxon>
        <taxon>Nevskiales</taxon>
        <taxon>Nevskiaceae</taxon>
        <taxon>Sinimarinibacterium</taxon>
    </lineage>
</organism>
<reference evidence="2 3" key="1">
    <citation type="submission" date="2018-04" db="EMBL/GenBank/DDBJ databases">
        <title>Genomic Encyclopedia of Type Strains, Phase IV (KMG-IV): sequencing the most valuable type-strain genomes for metagenomic binning, comparative biology and taxonomic classification.</title>
        <authorList>
            <person name="Goeker M."/>
        </authorList>
    </citation>
    <scope>NUCLEOTIDE SEQUENCE [LARGE SCALE GENOMIC DNA]</scope>
    <source>
        <strain evidence="2 3">DSM 104150</strain>
    </source>
</reference>
<dbReference type="Proteomes" id="UP000248330">
    <property type="component" value="Unassembled WGS sequence"/>
</dbReference>
<protein>
    <submittedName>
        <fullName evidence="2">Uncharacterized protein</fullName>
    </submittedName>
</protein>
<keyword evidence="3" id="KW-1185">Reference proteome</keyword>
<evidence type="ECO:0000313" key="2">
    <source>
        <dbReference type="EMBL" id="PXV71637.1"/>
    </source>
</evidence>
<dbReference type="AlphaFoldDB" id="A0A318EFT1"/>
<comment type="caution">
    <text evidence="2">The sequence shown here is derived from an EMBL/GenBank/DDBJ whole genome shotgun (WGS) entry which is preliminary data.</text>
</comment>
<gene>
    <name evidence="2" type="ORF">C8D93_101692</name>
</gene>
<feature type="compositionally biased region" description="Polar residues" evidence="1">
    <location>
        <begin position="71"/>
        <end position="87"/>
    </location>
</feature>
<sequence>MTVASESAGRFRRLLVFRRRGSPTQVLRVLEDTEGWHYVVRLAGTADFGPYVPAEITSAFDVEAEPCATHDLTSPSPESGQSGAIPE</sequence>
<name>A0A318EFT1_9GAMM</name>
<evidence type="ECO:0000313" key="3">
    <source>
        <dbReference type="Proteomes" id="UP000248330"/>
    </source>
</evidence>
<evidence type="ECO:0000256" key="1">
    <source>
        <dbReference type="SAM" id="MobiDB-lite"/>
    </source>
</evidence>